<accession>A0A3A3ET01</accession>
<dbReference type="EMBL" id="QYSE01000001">
    <property type="protein sequence ID" value="RJF37201.1"/>
    <property type="molecule type" value="Genomic_DNA"/>
</dbReference>
<sequence>MCFVTALLIAACGDKSQESITTQRKQADLTVGSTKLYLNSCHSLTGVFNHNGTIKTKVILTFPTRPLSVCNNKQSLLNFDGTYLYVEICRTAFGAGGCGVEKYRTTDFDNWQEYIGITWHDNEQYEAWRQLGSNSSKADDITKVVPVH</sequence>
<evidence type="ECO:0000313" key="1">
    <source>
        <dbReference type="EMBL" id="RJF37201.1"/>
    </source>
</evidence>
<name>A0A3A3ET01_9GAMM</name>
<protein>
    <submittedName>
        <fullName evidence="1">Uncharacterized protein</fullName>
    </submittedName>
</protein>
<evidence type="ECO:0000313" key="2">
    <source>
        <dbReference type="Proteomes" id="UP000265938"/>
    </source>
</evidence>
<proteinExistence type="predicted"/>
<dbReference type="AlphaFoldDB" id="A0A3A3ET01"/>
<comment type="caution">
    <text evidence="1">The sequence shown here is derived from an EMBL/GenBank/DDBJ whole genome shotgun (WGS) entry which is preliminary data.</text>
</comment>
<reference evidence="1 2" key="1">
    <citation type="submission" date="2018-09" db="EMBL/GenBank/DDBJ databases">
        <title>Identification of marine bacteria producing industrial enzymes.</title>
        <authorList>
            <person name="Cheng T.H."/>
            <person name="Saidin J."/>
            <person name="Muhd D.D."/>
            <person name="Isa M.N.M."/>
            <person name="Bakar M.F.A."/>
            <person name="Ismail N."/>
        </authorList>
    </citation>
    <scope>NUCLEOTIDE SEQUENCE [LARGE SCALE GENOMIC DNA]</scope>
    <source>
        <strain evidence="1 2">MNAD 1.6</strain>
    </source>
</reference>
<organism evidence="1 2">
    <name type="scientific">Pseudoalteromonas gelatinilytica</name>
    <dbReference type="NCBI Taxonomy" id="1703256"/>
    <lineage>
        <taxon>Bacteria</taxon>
        <taxon>Pseudomonadati</taxon>
        <taxon>Pseudomonadota</taxon>
        <taxon>Gammaproteobacteria</taxon>
        <taxon>Alteromonadales</taxon>
        <taxon>Pseudoalteromonadaceae</taxon>
        <taxon>Pseudoalteromonas</taxon>
    </lineage>
</organism>
<dbReference type="RefSeq" id="WP_119852052.1">
    <property type="nucleotide sequence ID" value="NZ_QYSE01000001.1"/>
</dbReference>
<gene>
    <name evidence="1" type="ORF">D4741_03705</name>
</gene>
<dbReference type="Proteomes" id="UP000265938">
    <property type="component" value="Unassembled WGS sequence"/>
</dbReference>